<evidence type="ECO:0000313" key="2">
    <source>
        <dbReference type="RefSeq" id="XP_048262453.1"/>
    </source>
</evidence>
<gene>
    <name evidence="2" type="primary">LOC125385241</name>
</gene>
<protein>
    <submittedName>
        <fullName evidence="2">Uncharacterized protein LOC125385241</fullName>
    </submittedName>
</protein>
<accession>A0A9C6S6A1</accession>
<dbReference type="AlphaFoldDB" id="A0A9C6S6A1"/>
<keyword evidence="1" id="KW-1185">Reference proteome</keyword>
<name>A0A9C6S6A1_BOMTE</name>
<dbReference type="RefSeq" id="XP_048262453.1">
    <property type="nucleotide sequence ID" value="XM_048406496.1"/>
</dbReference>
<dbReference type="Proteomes" id="UP000835206">
    <property type="component" value="Chromosome 6"/>
</dbReference>
<sequence>MMEKYEMNMNSNNSGFTMQTLNNSTTHNTVMIKKENHTMDLKRLGARIICSDNITRQNLSKKPNATTTIVDDDDQFFNKIKLKIHKNLPLHCKENYKSGINYQNMNLLERKRPIIDIETQNVIKRFKKDTSYINSLQSSNNTNIVLFNHTDNFMKEKYNISTNVNKKDIIERKNMFSPKFLNTNLRIPSSKYIFQVTSKLHTNVLPLPTDETTILHEEYEESLFYGMMYLTPPDSNSIEANIDS</sequence>
<dbReference type="GeneID" id="125385241"/>
<organism evidence="1 2">
    <name type="scientific">Bombus terrestris</name>
    <name type="common">Buff-tailed bumblebee</name>
    <name type="synonym">Apis terrestris</name>
    <dbReference type="NCBI Taxonomy" id="30195"/>
    <lineage>
        <taxon>Eukaryota</taxon>
        <taxon>Metazoa</taxon>
        <taxon>Ecdysozoa</taxon>
        <taxon>Arthropoda</taxon>
        <taxon>Hexapoda</taxon>
        <taxon>Insecta</taxon>
        <taxon>Pterygota</taxon>
        <taxon>Neoptera</taxon>
        <taxon>Endopterygota</taxon>
        <taxon>Hymenoptera</taxon>
        <taxon>Apocrita</taxon>
        <taxon>Aculeata</taxon>
        <taxon>Apoidea</taxon>
        <taxon>Anthophila</taxon>
        <taxon>Apidae</taxon>
        <taxon>Bombus</taxon>
        <taxon>Bombus</taxon>
    </lineage>
</organism>
<reference evidence="2" key="1">
    <citation type="submission" date="2025-08" db="UniProtKB">
        <authorList>
            <consortium name="RefSeq"/>
        </authorList>
    </citation>
    <scope>IDENTIFICATION</scope>
</reference>
<proteinExistence type="predicted"/>
<evidence type="ECO:0000313" key="1">
    <source>
        <dbReference type="Proteomes" id="UP000835206"/>
    </source>
</evidence>
<dbReference type="KEGG" id="bter:125385241"/>
<dbReference type="OrthoDB" id="7606762at2759"/>